<keyword evidence="1" id="KW-0175">Coiled coil</keyword>
<dbReference type="OMA" id="NARDHIY"/>
<evidence type="ECO:0000313" key="3">
    <source>
        <dbReference type="EMBL" id="CAD8075483.1"/>
    </source>
</evidence>
<dbReference type="PROSITE" id="PS50942">
    <property type="entry name" value="ENTH"/>
    <property type="match status" value="1"/>
</dbReference>
<feature type="domain" description="ENTH" evidence="2">
    <location>
        <begin position="25"/>
        <end position="156"/>
    </location>
</feature>
<dbReference type="CDD" id="cd03571">
    <property type="entry name" value="ENTH"/>
    <property type="match status" value="1"/>
</dbReference>
<dbReference type="InterPro" id="IPR013809">
    <property type="entry name" value="ENTH"/>
</dbReference>
<proteinExistence type="predicted"/>
<evidence type="ECO:0000313" key="4">
    <source>
        <dbReference type="Proteomes" id="UP000688137"/>
    </source>
</evidence>
<organism evidence="3 4">
    <name type="scientific">Paramecium primaurelia</name>
    <dbReference type="NCBI Taxonomy" id="5886"/>
    <lineage>
        <taxon>Eukaryota</taxon>
        <taxon>Sar</taxon>
        <taxon>Alveolata</taxon>
        <taxon>Ciliophora</taxon>
        <taxon>Intramacronucleata</taxon>
        <taxon>Oligohymenophorea</taxon>
        <taxon>Peniculida</taxon>
        <taxon>Parameciidae</taxon>
        <taxon>Paramecium</taxon>
    </lineage>
</organism>
<feature type="coiled-coil region" evidence="1">
    <location>
        <begin position="135"/>
        <end position="165"/>
    </location>
</feature>
<dbReference type="GO" id="GO:0006897">
    <property type="term" value="P:endocytosis"/>
    <property type="evidence" value="ECO:0007669"/>
    <property type="project" value="TreeGrafter"/>
</dbReference>
<dbReference type="GO" id="GO:0005886">
    <property type="term" value="C:plasma membrane"/>
    <property type="evidence" value="ECO:0007669"/>
    <property type="project" value="TreeGrafter"/>
</dbReference>
<comment type="caution">
    <text evidence="3">The sequence shown here is derived from an EMBL/GenBank/DDBJ whole genome shotgun (WGS) entry which is preliminary data.</text>
</comment>
<dbReference type="GO" id="GO:0005768">
    <property type="term" value="C:endosome"/>
    <property type="evidence" value="ECO:0007669"/>
    <property type="project" value="TreeGrafter"/>
</dbReference>
<dbReference type="EMBL" id="CAJJDM010000054">
    <property type="protein sequence ID" value="CAD8075483.1"/>
    <property type="molecule type" value="Genomic_DNA"/>
</dbReference>
<protein>
    <recommendedName>
        <fullName evidence="2">ENTH domain-containing protein</fullName>
    </recommendedName>
</protein>
<dbReference type="AlphaFoldDB" id="A0A8S1MCR3"/>
<dbReference type="GO" id="GO:0030125">
    <property type="term" value="C:clathrin vesicle coat"/>
    <property type="evidence" value="ECO:0007669"/>
    <property type="project" value="TreeGrafter"/>
</dbReference>
<dbReference type="SMART" id="SM00273">
    <property type="entry name" value="ENTH"/>
    <property type="match status" value="1"/>
</dbReference>
<dbReference type="FunFam" id="1.25.40.90:FF:000006">
    <property type="entry name" value="Clathrin interactor 1"/>
    <property type="match status" value="1"/>
</dbReference>
<evidence type="ECO:0000256" key="1">
    <source>
        <dbReference type="SAM" id="Coils"/>
    </source>
</evidence>
<keyword evidence="4" id="KW-1185">Reference proteome</keyword>
<sequence>MESDLETQIYQMNLQAIKEAALQFKDKLTKTPLADTLIEATSNENWNTPTKLLQEISEASFGFTQCDTIMKFIWKRLDSDNKEWRRILKTLNLIDYLTKNGAPRCVGEFRDSIFKIRSFSDFIIIEQGSDKGLSIREKSKQLVDLLCDEKQIEEERDNAKKIRERLAGILFKFIKFQLQEELELQEVILIIKVMEETLIRMTHIRDMEMILK</sequence>
<reference evidence="3" key="1">
    <citation type="submission" date="2021-01" db="EMBL/GenBank/DDBJ databases">
        <authorList>
            <consortium name="Genoscope - CEA"/>
            <person name="William W."/>
        </authorList>
    </citation>
    <scope>NUCLEOTIDE SEQUENCE</scope>
</reference>
<dbReference type="Proteomes" id="UP000688137">
    <property type="component" value="Unassembled WGS sequence"/>
</dbReference>
<dbReference type="PANTHER" id="PTHR12276:SF45">
    <property type="entry name" value="CLATHRIN INTERACTOR 1"/>
    <property type="match status" value="1"/>
</dbReference>
<name>A0A8S1MCR3_PARPR</name>
<accession>A0A8S1MCR3</accession>
<evidence type="ECO:0000259" key="2">
    <source>
        <dbReference type="PROSITE" id="PS50942"/>
    </source>
</evidence>
<dbReference type="PANTHER" id="PTHR12276">
    <property type="entry name" value="EPSIN/ENT-RELATED"/>
    <property type="match status" value="1"/>
</dbReference>
<dbReference type="GO" id="GO:0005543">
    <property type="term" value="F:phospholipid binding"/>
    <property type="evidence" value="ECO:0007669"/>
    <property type="project" value="TreeGrafter"/>
</dbReference>
<dbReference type="GO" id="GO:0030276">
    <property type="term" value="F:clathrin binding"/>
    <property type="evidence" value="ECO:0007669"/>
    <property type="project" value="TreeGrafter"/>
</dbReference>
<gene>
    <name evidence="3" type="ORF">PPRIM_AZ9-3.1.T0540228</name>
</gene>
<dbReference type="Pfam" id="PF01417">
    <property type="entry name" value="ENTH"/>
    <property type="match status" value="1"/>
</dbReference>